<name>A0A916YXY3_9SPHN</name>
<evidence type="ECO:0000313" key="2">
    <source>
        <dbReference type="Proteomes" id="UP000612349"/>
    </source>
</evidence>
<dbReference type="Gene3D" id="1.10.10.1150">
    <property type="entry name" value="Coenzyme PQQ synthesis protein D (PqqD)"/>
    <property type="match status" value="1"/>
</dbReference>
<organism evidence="1 2">
    <name type="scientific">Croceicoccus mobilis</name>
    <dbReference type="NCBI Taxonomy" id="1703339"/>
    <lineage>
        <taxon>Bacteria</taxon>
        <taxon>Pseudomonadati</taxon>
        <taxon>Pseudomonadota</taxon>
        <taxon>Alphaproteobacteria</taxon>
        <taxon>Sphingomonadales</taxon>
        <taxon>Erythrobacteraceae</taxon>
        <taxon>Croceicoccus</taxon>
    </lineage>
</organism>
<evidence type="ECO:0008006" key="3">
    <source>
        <dbReference type="Google" id="ProtNLM"/>
    </source>
</evidence>
<dbReference type="InterPro" id="IPR041881">
    <property type="entry name" value="PqqD_sf"/>
</dbReference>
<dbReference type="InterPro" id="IPR008792">
    <property type="entry name" value="PQQD"/>
</dbReference>
<gene>
    <name evidence="1" type="ORF">GCM10010990_14740</name>
</gene>
<dbReference type="AlphaFoldDB" id="A0A916YXY3"/>
<dbReference type="Proteomes" id="UP000612349">
    <property type="component" value="Unassembled WGS sequence"/>
</dbReference>
<proteinExistence type="predicted"/>
<comment type="caution">
    <text evidence="1">The sequence shown here is derived from an EMBL/GenBank/DDBJ whole genome shotgun (WGS) entry which is preliminary data.</text>
</comment>
<reference evidence="1" key="2">
    <citation type="submission" date="2020-09" db="EMBL/GenBank/DDBJ databases">
        <authorList>
            <person name="Sun Q."/>
            <person name="Zhou Y."/>
        </authorList>
    </citation>
    <scope>NUCLEOTIDE SEQUENCE</scope>
    <source>
        <strain evidence="1">CGMCC 1.15360</strain>
    </source>
</reference>
<reference evidence="1" key="1">
    <citation type="journal article" date="2014" name="Int. J. Syst. Evol. Microbiol.">
        <title>Complete genome sequence of Corynebacterium casei LMG S-19264T (=DSM 44701T), isolated from a smear-ripened cheese.</title>
        <authorList>
            <consortium name="US DOE Joint Genome Institute (JGI-PGF)"/>
            <person name="Walter F."/>
            <person name="Albersmeier A."/>
            <person name="Kalinowski J."/>
            <person name="Ruckert C."/>
        </authorList>
    </citation>
    <scope>NUCLEOTIDE SEQUENCE</scope>
    <source>
        <strain evidence="1">CGMCC 1.15360</strain>
    </source>
</reference>
<protein>
    <recommendedName>
        <fullName evidence="3">PqqD family protein</fullName>
    </recommendedName>
</protein>
<accession>A0A916YXY3</accession>
<sequence>MQGMVRLDMPSTLIKIPARYESSAIDDELVLIDVDTGKFFALKDVGLRIWTLLDDEADLDRIAEQLCDEYEVDPEHARKSVAGFAESLAKAGFGRLE</sequence>
<dbReference type="EMBL" id="BMIP01000002">
    <property type="protein sequence ID" value="GGD66286.1"/>
    <property type="molecule type" value="Genomic_DNA"/>
</dbReference>
<evidence type="ECO:0000313" key="1">
    <source>
        <dbReference type="EMBL" id="GGD66286.1"/>
    </source>
</evidence>
<dbReference type="Pfam" id="PF05402">
    <property type="entry name" value="PqqD"/>
    <property type="match status" value="1"/>
</dbReference>
<keyword evidence="2" id="KW-1185">Reference proteome</keyword>